<evidence type="ECO:0000313" key="1">
    <source>
        <dbReference type="EMBL" id="OLF10902.1"/>
    </source>
</evidence>
<evidence type="ECO:0000313" key="2">
    <source>
        <dbReference type="Proteomes" id="UP000185696"/>
    </source>
</evidence>
<organism evidence="1 2">
    <name type="scientific">Actinophytocola xinjiangensis</name>
    <dbReference type="NCBI Taxonomy" id="485602"/>
    <lineage>
        <taxon>Bacteria</taxon>
        <taxon>Bacillati</taxon>
        <taxon>Actinomycetota</taxon>
        <taxon>Actinomycetes</taxon>
        <taxon>Pseudonocardiales</taxon>
        <taxon>Pseudonocardiaceae</taxon>
    </lineage>
</organism>
<protein>
    <submittedName>
        <fullName evidence="1">Uncharacterized protein</fullName>
    </submittedName>
</protein>
<reference evidence="1 2" key="1">
    <citation type="submission" date="2016-12" db="EMBL/GenBank/DDBJ databases">
        <title>The draft genome sequence of Actinophytocola xinjiangensis.</title>
        <authorList>
            <person name="Wang W."/>
            <person name="Yuan L."/>
        </authorList>
    </citation>
    <scope>NUCLEOTIDE SEQUENCE [LARGE SCALE GENOMIC DNA]</scope>
    <source>
        <strain evidence="1 2">CGMCC 4.4663</strain>
    </source>
</reference>
<gene>
    <name evidence="1" type="ORF">BLA60_12770</name>
</gene>
<sequence length="143" mass="16152">MFRRRYELSDDGNPVTELARFRRESCEFLVEGVTLRVTRERGKRFVLDGPTGRLATADRETSRRWAITTPTGRLELARPSMWKSAWELGRGGQPVGRIAYDGVFTRTSYADLPSDLPLAIRVFAHYVVLMMWERAAAAAAASS</sequence>
<comment type="caution">
    <text evidence="1">The sequence shown here is derived from an EMBL/GenBank/DDBJ whole genome shotgun (WGS) entry which is preliminary data.</text>
</comment>
<name>A0A7Z0WMC6_9PSEU</name>
<keyword evidence="2" id="KW-1185">Reference proteome</keyword>
<dbReference type="AlphaFoldDB" id="A0A7Z0WMC6"/>
<dbReference type="Proteomes" id="UP000185696">
    <property type="component" value="Unassembled WGS sequence"/>
</dbReference>
<accession>A0A7Z0WMC6</accession>
<dbReference type="EMBL" id="MSIF01000005">
    <property type="protein sequence ID" value="OLF10902.1"/>
    <property type="molecule type" value="Genomic_DNA"/>
</dbReference>
<proteinExistence type="predicted"/>